<proteinExistence type="predicted"/>
<organism evidence="2">
    <name type="scientific">viral metagenome</name>
    <dbReference type="NCBI Taxonomy" id="1070528"/>
    <lineage>
        <taxon>unclassified sequences</taxon>
        <taxon>metagenomes</taxon>
        <taxon>organismal metagenomes</taxon>
    </lineage>
</organism>
<keyword evidence="1" id="KW-0472">Membrane</keyword>
<protein>
    <submittedName>
        <fullName evidence="2">Uncharacterized protein</fullName>
    </submittedName>
</protein>
<feature type="transmembrane region" description="Helical" evidence="1">
    <location>
        <begin position="35"/>
        <end position="56"/>
    </location>
</feature>
<dbReference type="AlphaFoldDB" id="A0A6C0CI36"/>
<accession>A0A6C0CI36</accession>
<evidence type="ECO:0000256" key="1">
    <source>
        <dbReference type="SAM" id="Phobius"/>
    </source>
</evidence>
<feature type="transmembrane region" description="Helical" evidence="1">
    <location>
        <begin position="97"/>
        <end position="118"/>
    </location>
</feature>
<keyword evidence="1" id="KW-1133">Transmembrane helix</keyword>
<dbReference type="EMBL" id="MN739409">
    <property type="protein sequence ID" value="QHT03339.1"/>
    <property type="molecule type" value="Genomic_DNA"/>
</dbReference>
<reference evidence="2" key="1">
    <citation type="journal article" date="2020" name="Nature">
        <title>Giant virus diversity and host interactions through global metagenomics.</title>
        <authorList>
            <person name="Schulz F."/>
            <person name="Roux S."/>
            <person name="Paez-Espino D."/>
            <person name="Jungbluth S."/>
            <person name="Walsh D.A."/>
            <person name="Denef V.J."/>
            <person name="McMahon K.D."/>
            <person name="Konstantinidis K.T."/>
            <person name="Eloe-Fadrosh E.A."/>
            <person name="Kyrpides N.C."/>
            <person name="Woyke T."/>
        </authorList>
    </citation>
    <scope>NUCLEOTIDE SEQUENCE</scope>
    <source>
        <strain evidence="2">GVMAG-M-3300020728-1</strain>
    </source>
</reference>
<sequence>MGGGLFGTPLYLNPKCLVFSAFVLAIWYLPHPKFWQHRVVLGFILASLAYVIMAWYDLLFDCNDRLRPTFLGWLTGWAKPAHYSQEYEKLPLKYKKLVRNVDIAVLVVLLALAFSPYVL</sequence>
<keyword evidence="1" id="KW-0812">Transmembrane</keyword>
<feature type="transmembrane region" description="Helical" evidence="1">
    <location>
        <begin position="12"/>
        <end position="29"/>
    </location>
</feature>
<evidence type="ECO:0000313" key="2">
    <source>
        <dbReference type="EMBL" id="QHT03339.1"/>
    </source>
</evidence>
<name>A0A6C0CI36_9ZZZZ</name>